<dbReference type="InterPro" id="IPR013762">
    <property type="entry name" value="Integrase-like_cat_sf"/>
</dbReference>
<dbReference type="Gene3D" id="1.10.443.10">
    <property type="entry name" value="Intergrase catalytic core"/>
    <property type="match status" value="1"/>
</dbReference>
<dbReference type="PROSITE" id="PS51898">
    <property type="entry name" value="TYR_RECOMBINASE"/>
    <property type="match status" value="1"/>
</dbReference>
<reference evidence="3 4" key="2">
    <citation type="submission" date="2018-01" db="EMBL/GenBank/DDBJ databases">
        <title>Genomic study of Klebsiella pneumoniae.</title>
        <authorList>
            <person name="Yang Y."/>
            <person name="Bicalho R."/>
        </authorList>
    </citation>
    <scope>NUCLEOTIDE SEQUENCE [LARGE SCALE GENOMIC DNA]</scope>
    <source>
        <strain evidence="3 4">A11</strain>
    </source>
</reference>
<dbReference type="Proteomes" id="UP000234505">
    <property type="component" value="Unassembled WGS sequence"/>
</dbReference>
<sequence>PFSGDELAQVVDLLDQEMKEVALVGMYTGMRLNEICSLQIDNIKTVEGVWCFEVTEGKTRNAARLVPIHSKLRTLVKHLIQNNHSGFLFYHASITERADGKRSTWHTQRFTRAKRKALGEKGTERKVFHSLRGMFISQLDHGGVPEDRIALIVGHERGKTESFRTYSQGASMKELATYVNLATYKKI</sequence>
<dbReference type="Pfam" id="PF00589">
    <property type="entry name" value="Phage_integrase"/>
    <property type="match status" value="1"/>
</dbReference>
<name>A0A2J4R3S8_9ENTR</name>
<dbReference type="EMBL" id="PIDS01000539">
    <property type="protein sequence ID" value="PLL37981.1"/>
    <property type="molecule type" value="Genomic_DNA"/>
</dbReference>
<feature type="non-terminal residue" evidence="3">
    <location>
        <position position="1"/>
    </location>
</feature>
<dbReference type="AlphaFoldDB" id="A0A2J4R3S8"/>
<gene>
    <name evidence="3" type="ORF">CWN50_16310</name>
</gene>
<dbReference type="GO" id="GO:0003677">
    <property type="term" value="F:DNA binding"/>
    <property type="evidence" value="ECO:0007669"/>
    <property type="project" value="InterPro"/>
</dbReference>
<reference evidence="3 4" key="1">
    <citation type="submission" date="2017-11" db="EMBL/GenBank/DDBJ databases">
        <authorList>
            <person name="Han C.G."/>
        </authorList>
    </citation>
    <scope>NUCLEOTIDE SEQUENCE [LARGE SCALE GENOMIC DNA]</scope>
    <source>
        <strain evidence="3 4">A11</strain>
    </source>
</reference>
<dbReference type="GO" id="GO:0015074">
    <property type="term" value="P:DNA integration"/>
    <property type="evidence" value="ECO:0007669"/>
    <property type="project" value="InterPro"/>
</dbReference>
<evidence type="ECO:0000313" key="3">
    <source>
        <dbReference type="EMBL" id="PLL37981.1"/>
    </source>
</evidence>
<dbReference type="SUPFAM" id="SSF56349">
    <property type="entry name" value="DNA breaking-rejoining enzymes"/>
    <property type="match status" value="1"/>
</dbReference>
<feature type="domain" description="Tyr recombinase" evidence="2">
    <location>
        <begin position="1"/>
        <end position="180"/>
    </location>
</feature>
<proteinExistence type="predicted"/>
<evidence type="ECO:0000256" key="1">
    <source>
        <dbReference type="ARBA" id="ARBA00023172"/>
    </source>
</evidence>
<dbReference type="InterPro" id="IPR002104">
    <property type="entry name" value="Integrase_catalytic"/>
</dbReference>
<dbReference type="CDD" id="cd01184">
    <property type="entry name" value="INT_C_like_1"/>
    <property type="match status" value="1"/>
</dbReference>
<evidence type="ECO:0000259" key="2">
    <source>
        <dbReference type="PROSITE" id="PS51898"/>
    </source>
</evidence>
<dbReference type="GO" id="GO:0006310">
    <property type="term" value="P:DNA recombination"/>
    <property type="evidence" value="ECO:0007669"/>
    <property type="project" value="UniProtKB-KW"/>
</dbReference>
<organism evidence="3 4">
    <name type="scientific">Klebsiella michiganensis</name>
    <dbReference type="NCBI Taxonomy" id="1134687"/>
    <lineage>
        <taxon>Bacteria</taxon>
        <taxon>Pseudomonadati</taxon>
        <taxon>Pseudomonadota</taxon>
        <taxon>Gammaproteobacteria</taxon>
        <taxon>Enterobacterales</taxon>
        <taxon>Enterobacteriaceae</taxon>
        <taxon>Klebsiella/Raoultella group</taxon>
        <taxon>Klebsiella</taxon>
    </lineage>
</organism>
<accession>A0A2J4R3S8</accession>
<dbReference type="InterPro" id="IPR011010">
    <property type="entry name" value="DNA_brk_join_enz"/>
</dbReference>
<comment type="caution">
    <text evidence="3">The sequence shown here is derived from an EMBL/GenBank/DDBJ whole genome shotgun (WGS) entry which is preliminary data.</text>
</comment>
<protein>
    <submittedName>
        <fullName evidence="3">Integrase</fullName>
    </submittedName>
</protein>
<keyword evidence="1" id="KW-0233">DNA recombination</keyword>
<evidence type="ECO:0000313" key="4">
    <source>
        <dbReference type="Proteomes" id="UP000234505"/>
    </source>
</evidence>